<proteinExistence type="predicted"/>
<organism evidence="2 3">
    <name type="scientific">Streptomyces himastatinicus ATCC 53653</name>
    <dbReference type="NCBI Taxonomy" id="457427"/>
    <lineage>
        <taxon>Bacteria</taxon>
        <taxon>Bacillati</taxon>
        <taxon>Actinomycetota</taxon>
        <taxon>Actinomycetes</taxon>
        <taxon>Kitasatosporales</taxon>
        <taxon>Streptomycetaceae</taxon>
        <taxon>Streptomyces</taxon>
        <taxon>Streptomyces violaceusniger group</taxon>
    </lineage>
</organism>
<dbReference type="AlphaFoldDB" id="D9WIN4"/>
<accession>D9WIN4</accession>
<dbReference type="Proteomes" id="UP000003963">
    <property type="component" value="Unassembled WGS sequence"/>
</dbReference>
<reference evidence="2 3" key="1">
    <citation type="submission" date="2009-02" db="EMBL/GenBank/DDBJ databases">
        <title>Annotation of Streptomyces hygroscopicus strain ATCC 53653.</title>
        <authorList>
            <consortium name="The Broad Institute Genome Sequencing Platform"/>
            <consortium name="Broad Institute Microbial Sequencing Center"/>
            <person name="Fischbach M."/>
            <person name="Godfrey P."/>
            <person name="Ward D."/>
            <person name="Young S."/>
            <person name="Zeng Q."/>
            <person name="Koehrsen M."/>
            <person name="Alvarado L."/>
            <person name="Berlin A.M."/>
            <person name="Bochicchio J."/>
            <person name="Borenstein D."/>
            <person name="Chapman S.B."/>
            <person name="Chen Z."/>
            <person name="Engels R."/>
            <person name="Freedman E."/>
            <person name="Gellesch M."/>
            <person name="Goldberg J."/>
            <person name="Griggs A."/>
            <person name="Gujja S."/>
            <person name="Heilman E.R."/>
            <person name="Heiman D.I."/>
            <person name="Hepburn T.A."/>
            <person name="Howarth C."/>
            <person name="Jen D."/>
            <person name="Larson L."/>
            <person name="Lewis B."/>
            <person name="Mehta T."/>
            <person name="Park D."/>
            <person name="Pearson M."/>
            <person name="Richards J."/>
            <person name="Roberts A."/>
            <person name="Saif S."/>
            <person name="Shea T.D."/>
            <person name="Shenoy N."/>
            <person name="Sisk P."/>
            <person name="Stolte C."/>
            <person name="Sykes S.N."/>
            <person name="Thomson T."/>
            <person name="Walk T."/>
            <person name="White J."/>
            <person name="Yandava C."/>
            <person name="Straight P."/>
            <person name="Clardy J."/>
            <person name="Hung D."/>
            <person name="Kolter R."/>
            <person name="Mekalanos J."/>
            <person name="Walker S."/>
            <person name="Walsh C.T."/>
            <person name="Wieland-Brown L.C."/>
            <person name="Haas B."/>
            <person name="Nusbaum C."/>
            <person name="Birren B."/>
        </authorList>
    </citation>
    <scope>NUCLEOTIDE SEQUENCE [LARGE SCALE GENOMIC DNA]</scope>
    <source>
        <strain evidence="2 3">ATCC 53653</strain>
    </source>
</reference>
<dbReference type="EMBL" id="GG657754">
    <property type="protein sequence ID" value="EFL27537.1"/>
    <property type="molecule type" value="Genomic_DNA"/>
</dbReference>
<name>D9WIN4_9ACTN</name>
<dbReference type="STRING" id="457427.SSOG_07251"/>
<evidence type="ECO:0000313" key="2">
    <source>
        <dbReference type="EMBL" id="EFL27537.1"/>
    </source>
</evidence>
<evidence type="ECO:0000256" key="1">
    <source>
        <dbReference type="SAM" id="MobiDB-lite"/>
    </source>
</evidence>
<protein>
    <submittedName>
        <fullName evidence="2">Uncharacterized protein</fullName>
    </submittedName>
</protein>
<evidence type="ECO:0000313" key="3">
    <source>
        <dbReference type="Proteomes" id="UP000003963"/>
    </source>
</evidence>
<feature type="region of interest" description="Disordered" evidence="1">
    <location>
        <begin position="66"/>
        <end position="85"/>
    </location>
</feature>
<sequence>MGESRNETFDRNTQGGTVKHVRVISSIALATLTLLPLTGTASASESSKHSPLRAYQVTIAEHSKSWVTSKGKTDPATKSTSAATHFFTPQNPDYRANSQYGHFTAQVKYGSSSIRFMWSHKLNRRTAATATGLMDEVATATQNGRRFGYHDTHPDIAANYLVHSSFKAKTAHYVLKSTDKFPMAGNRTRTIHTEFEFTITLI</sequence>
<gene>
    <name evidence="2" type="ORF">SSOG_07251</name>
</gene>
<dbReference type="HOGENOM" id="CLU_1481198_0_0_11"/>
<keyword evidence="3" id="KW-1185">Reference proteome</keyword>